<evidence type="ECO:0000313" key="2">
    <source>
        <dbReference type="EMBL" id="KAF5806613.1"/>
    </source>
</evidence>
<sequence length="153" mass="17192">MKSITLRHHSGDASTTGKTKRLATGVMQSITTLLILCARRAVIASRKLKNNSRDSPVIQRPKKLIANISNKAITMRHRKRRTGGDDSGGGFEHDGLWQREILMGDKCQPLDFSGVIYYDRDGKRTDEFPMRSPRASPLPGYVAKFDWVPPVDR</sequence>
<dbReference type="OrthoDB" id="755532at2759"/>
<reference evidence="2" key="1">
    <citation type="journal article" date="2017" name="Nature">
        <title>The sunflower genome provides insights into oil metabolism, flowering and Asterid evolution.</title>
        <authorList>
            <person name="Badouin H."/>
            <person name="Gouzy J."/>
            <person name="Grassa C.J."/>
            <person name="Murat F."/>
            <person name="Staton S.E."/>
            <person name="Cottret L."/>
            <person name="Lelandais-Briere C."/>
            <person name="Owens G.L."/>
            <person name="Carrere S."/>
            <person name="Mayjonade B."/>
            <person name="Legrand L."/>
            <person name="Gill N."/>
            <person name="Kane N.C."/>
            <person name="Bowers J.E."/>
            <person name="Hubner S."/>
            <person name="Bellec A."/>
            <person name="Berard A."/>
            <person name="Berges H."/>
            <person name="Blanchet N."/>
            <person name="Boniface M.C."/>
            <person name="Brunel D."/>
            <person name="Catrice O."/>
            <person name="Chaidir N."/>
            <person name="Claudel C."/>
            <person name="Donnadieu C."/>
            <person name="Faraut T."/>
            <person name="Fievet G."/>
            <person name="Helmstetter N."/>
            <person name="King M."/>
            <person name="Knapp S.J."/>
            <person name="Lai Z."/>
            <person name="Le Paslier M.C."/>
            <person name="Lippi Y."/>
            <person name="Lorenzon L."/>
            <person name="Mandel J.R."/>
            <person name="Marage G."/>
            <person name="Marchand G."/>
            <person name="Marquand E."/>
            <person name="Bret-Mestries E."/>
            <person name="Morien E."/>
            <person name="Nambeesan S."/>
            <person name="Nguyen T."/>
            <person name="Pegot-Espagnet P."/>
            <person name="Pouilly N."/>
            <person name="Raftis F."/>
            <person name="Sallet E."/>
            <person name="Schiex T."/>
            <person name="Thomas J."/>
            <person name="Vandecasteele C."/>
            <person name="Vares D."/>
            <person name="Vear F."/>
            <person name="Vautrin S."/>
            <person name="Crespi M."/>
            <person name="Mangin B."/>
            <person name="Burke J.M."/>
            <person name="Salse J."/>
            <person name="Munos S."/>
            <person name="Vincourt P."/>
            <person name="Rieseberg L.H."/>
            <person name="Langlade N.B."/>
        </authorList>
    </citation>
    <scope>NUCLEOTIDE SEQUENCE</scope>
    <source>
        <tissue evidence="2">Leaves</tissue>
    </source>
</reference>
<dbReference type="Proteomes" id="UP000215914">
    <property type="component" value="Unassembled WGS sequence"/>
</dbReference>
<feature type="region of interest" description="Disordered" evidence="1">
    <location>
        <begin position="71"/>
        <end position="91"/>
    </location>
</feature>
<name>A0A9K3J199_HELAN</name>
<dbReference type="PANTHER" id="PTHR33237:SF46">
    <property type="entry name" value="OS01G0606100 PROTEIN"/>
    <property type="match status" value="1"/>
</dbReference>
<accession>A0A9K3J199</accession>
<comment type="caution">
    <text evidence="2">The sequence shown here is derived from an EMBL/GenBank/DDBJ whole genome shotgun (WGS) entry which is preliminary data.</text>
</comment>
<dbReference type="AlphaFoldDB" id="A0A9K3J199"/>
<protein>
    <submittedName>
        <fullName evidence="2">Uncharacterized protein</fullName>
    </submittedName>
</protein>
<dbReference type="PANTHER" id="PTHR33237">
    <property type="entry name" value="F2P16.13 PROTEIN-RELATED"/>
    <property type="match status" value="1"/>
</dbReference>
<feature type="region of interest" description="Disordered" evidence="1">
    <location>
        <begin position="1"/>
        <end position="20"/>
    </location>
</feature>
<gene>
    <name evidence="2" type="ORF">HanXRQr2_Chr05g0223461</name>
</gene>
<dbReference type="EMBL" id="MNCJ02000320">
    <property type="protein sequence ID" value="KAF5806613.1"/>
    <property type="molecule type" value="Genomic_DNA"/>
</dbReference>
<keyword evidence="3" id="KW-1185">Reference proteome</keyword>
<reference evidence="2" key="2">
    <citation type="submission" date="2020-06" db="EMBL/GenBank/DDBJ databases">
        <title>Helianthus annuus Genome sequencing and assembly Release 2.</title>
        <authorList>
            <person name="Gouzy J."/>
            <person name="Langlade N."/>
            <person name="Munos S."/>
        </authorList>
    </citation>
    <scope>NUCLEOTIDE SEQUENCE</scope>
    <source>
        <tissue evidence="2">Leaves</tissue>
    </source>
</reference>
<proteinExistence type="predicted"/>
<dbReference type="Gramene" id="mRNA:HanXRQr2_Chr05g0223461">
    <property type="protein sequence ID" value="CDS:HanXRQr2_Chr05g0223461.1"/>
    <property type="gene ID" value="HanXRQr2_Chr05g0223461"/>
</dbReference>
<evidence type="ECO:0000256" key="1">
    <source>
        <dbReference type="SAM" id="MobiDB-lite"/>
    </source>
</evidence>
<evidence type="ECO:0000313" key="3">
    <source>
        <dbReference type="Proteomes" id="UP000215914"/>
    </source>
</evidence>
<organism evidence="2 3">
    <name type="scientific">Helianthus annuus</name>
    <name type="common">Common sunflower</name>
    <dbReference type="NCBI Taxonomy" id="4232"/>
    <lineage>
        <taxon>Eukaryota</taxon>
        <taxon>Viridiplantae</taxon>
        <taxon>Streptophyta</taxon>
        <taxon>Embryophyta</taxon>
        <taxon>Tracheophyta</taxon>
        <taxon>Spermatophyta</taxon>
        <taxon>Magnoliopsida</taxon>
        <taxon>eudicotyledons</taxon>
        <taxon>Gunneridae</taxon>
        <taxon>Pentapetalae</taxon>
        <taxon>asterids</taxon>
        <taxon>campanulids</taxon>
        <taxon>Asterales</taxon>
        <taxon>Asteraceae</taxon>
        <taxon>Asteroideae</taxon>
        <taxon>Heliantheae alliance</taxon>
        <taxon>Heliantheae</taxon>
        <taxon>Helianthus</taxon>
    </lineage>
</organism>